<dbReference type="EMBL" id="KK914355">
    <property type="protein sequence ID" value="KDP38819.1"/>
    <property type="molecule type" value="Genomic_DNA"/>
</dbReference>
<dbReference type="Proteomes" id="UP000027138">
    <property type="component" value="Unassembled WGS sequence"/>
</dbReference>
<proteinExistence type="predicted"/>
<keyword evidence="2" id="KW-1185">Reference proteome</keyword>
<sequence length="74" mass="7915">MTHRVPLTAFPASSQAKGAPAALSDLLLQTAPCSSIFRRNLTVQSISSDGKGANRLLITSRAFSLHKFATSPRF</sequence>
<evidence type="ECO:0000313" key="1">
    <source>
        <dbReference type="EMBL" id="KDP38819.1"/>
    </source>
</evidence>
<organism evidence="1 2">
    <name type="scientific">Jatropha curcas</name>
    <name type="common">Barbados nut</name>
    <dbReference type="NCBI Taxonomy" id="180498"/>
    <lineage>
        <taxon>Eukaryota</taxon>
        <taxon>Viridiplantae</taxon>
        <taxon>Streptophyta</taxon>
        <taxon>Embryophyta</taxon>
        <taxon>Tracheophyta</taxon>
        <taxon>Spermatophyta</taxon>
        <taxon>Magnoliopsida</taxon>
        <taxon>eudicotyledons</taxon>
        <taxon>Gunneridae</taxon>
        <taxon>Pentapetalae</taxon>
        <taxon>rosids</taxon>
        <taxon>fabids</taxon>
        <taxon>Malpighiales</taxon>
        <taxon>Euphorbiaceae</taxon>
        <taxon>Crotonoideae</taxon>
        <taxon>Jatropheae</taxon>
        <taxon>Jatropha</taxon>
    </lineage>
</organism>
<gene>
    <name evidence="1" type="ORF">JCGZ_04976</name>
</gene>
<name>A0A067L408_JATCU</name>
<reference evidence="1 2" key="1">
    <citation type="journal article" date="2014" name="PLoS ONE">
        <title>Global Analysis of Gene Expression Profiles in Physic Nut (Jatropha curcas L.) Seedlings Exposed to Salt Stress.</title>
        <authorList>
            <person name="Zhang L."/>
            <person name="Zhang C."/>
            <person name="Wu P."/>
            <person name="Chen Y."/>
            <person name="Li M."/>
            <person name="Jiang H."/>
            <person name="Wu G."/>
        </authorList>
    </citation>
    <scope>NUCLEOTIDE SEQUENCE [LARGE SCALE GENOMIC DNA]</scope>
    <source>
        <strain evidence="2">cv. GZQX0401</strain>
        <tissue evidence="1">Young leaves</tissue>
    </source>
</reference>
<accession>A0A067L408</accession>
<protein>
    <submittedName>
        <fullName evidence="1">Uncharacterized protein</fullName>
    </submittedName>
</protein>
<evidence type="ECO:0000313" key="2">
    <source>
        <dbReference type="Proteomes" id="UP000027138"/>
    </source>
</evidence>
<dbReference type="AlphaFoldDB" id="A0A067L408"/>